<protein>
    <submittedName>
        <fullName evidence="2">Uncharacterized protein</fullName>
    </submittedName>
</protein>
<evidence type="ECO:0000313" key="3">
    <source>
        <dbReference type="Proteomes" id="UP000650511"/>
    </source>
</evidence>
<proteinExistence type="predicted"/>
<dbReference type="Proteomes" id="UP000650511">
    <property type="component" value="Unassembled WGS sequence"/>
</dbReference>
<organism evidence="2 3">
    <name type="scientific">Egicoccus halophilus</name>
    <dbReference type="NCBI Taxonomy" id="1670830"/>
    <lineage>
        <taxon>Bacteria</taxon>
        <taxon>Bacillati</taxon>
        <taxon>Actinomycetota</taxon>
        <taxon>Nitriliruptoria</taxon>
        <taxon>Egicoccales</taxon>
        <taxon>Egicoccaceae</taxon>
        <taxon>Egicoccus</taxon>
    </lineage>
</organism>
<evidence type="ECO:0000313" key="2">
    <source>
        <dbReference type="EMBL" id="GGI04801.1"/>
    </source>
</evidence>
<dbReference type="EMBL" id="BMHA01000003">
    <property type="protein sequence ID" value="GGI04801.1"/>
    <property type="molecule type" value="Genomic_DNA"/>
</dbReference>
<keyword evidence="1" id="KW-0732">Signal</keyword>
<accession>A0A8J3A8W2</accession>
<dbReference type="OrthoDB" id="5037876at2"/>
<dbReference type="RefSeq" id="WP_130649787.1">
    <property type="nucleotide sequence ID" value="NZ_BMHA01000003.1"/>
</dbReference>
<comment type="caution">
    <text evidence="2">The sequence shown here is derived from an EMBL/GenBank/DDBJ whole genome shotgun (WGS) entry which is preliminary data.</text>
</comment>
<reference evidence="2" key="1">
    <citation type="journal article" date="2014" name="Int. J. Syst. Evol. Microbiol.">
        <title>Complete genome sequence of Corynebacterium casei LMG S-19264T (=DSM 44701T), isolated from a smear-ripened cheese.</title>
        <authorList>
            <consortium name="US DOE Joint Genome Institute (JGI-PGF)"/>
            <person name="Walter F."/>
            <person name="Albersmeier A."/>
            <person name="Kalinowski J."/>
            <person name="Ruckert C."/>
        </authorList>
    </citation>
    <scope>NUCLEOTIDE SEQUENCE</scope>
    <source>
        <strain evidence="2">CGMCC 1.14988</strain>
    </source>
</reference>
<evidence type="ECO:0000256" key="1">
    <source>
        <dbReference type="SAM" id="SignalP"/>
    </source>
</evidence>
<feature type="signal peptide" evidence="1">
    <location>
        <begin position="1"/>
        <end position="22"/>
    </location>
</feature>
<name>A0A8J3A8W2_9ACTN</name>
<gene>
    <name evidence="2" type="ORF">GCM10011354_10910</name>
</gene>
<feature type="chain" id="PRO_5039372511" evidence="1">
    <location>
        <begin position="23"/>
        <end position="275"/>
    </location>
</feature>
<dbReference type="AlphaFoldDB" id="A0A8J3A8W2"/>
<reference evidence="2" key="2">
    <citation type="submission" date="2020-09" db="EMBL/GenBank/DDBJ databases">
        <authorList>
            <person name="Sun Q."/>
            <person name="Zhou Y."/>
        </authorList>
    </citation>
    <scope>NUCLEOTIDE SEQUENCE</scope>
    <source>
        <strain evidence="2">CGMCC 1.14988</strain>
    </source>
</reference>
<sequence length="275" mass="29189">MGRRRLLLVVTLLIGMVGSVGTGASASTAARGSFSWNDPDPALVTASVAAGRDELWVHVRPGTVRSGGLRATAAAGQRAGVRVAALGGDPNWADRGRAAALAWVSEVAAADGVDHVVLDIEPYLLPEWSRSASSQRKLVDRFVGTLAEAKKRAGSDQLTVAIPFWFDEIPASTGRGTLLDQVAAVADGLLVMAYRDTPQAQVQLVGEERRVAAATGTRLWVALELTAQDPAYISYHGRPRAEVDRAVAHLESALGEDRMFAGTVLHTLEAYQAMR</sequence>
<keyword evidence="3" id="KW-1185">Reference proteome</keyword>